<gene>
    <name evidence="1" type="ORF">OSTQU699_LOCUS4071</name>
</gene>
<evidence type="ECO:0008006" key="3">
    <source>
        <dbReference type="Google" id="ProtNLM"/>
    </source>
</evidence>
<dbReference type="GO" id="GO:0030286">
    <property type="term" value="C:dynein complex"/>
    <property type="evidence" value="ECO:0007669"/>
    <property type="project" value="InterPro"/>
</dbReference>
<evidence type="ECO:0000313" key="2">
    <source>
        <dbReference type="Proteomes" id="UP000708148"/>
    </source>
</evidence>
<dbReference type="GO" id="GO:0045505">
    <property type="term" value="F:dynein intermediate chain binding"/>
    <property type="evidence" value="ECO:0007669"/>
    <property type="project" value="InterPro"/>
</dbReference>
<dbReference type="EMBL" id="CAJHUC010000875">
    <property type="protein sequence ID" value="CAD7698712.1"/>
    <property type="molecule type" value="Genomic_DNA"/>
</dbReference>
<proteinExistence type="predicted"/>
<sequence length="660" mass="75116">MPTDDITPLSVETVNRMISFALNSARLKEKLMDTTHLITEINIQYARAMNGIIFDRRISQGAVEGCSVLSPDRPDDCASPAEDINPPPQNVGGTVPMPPYDFLEQFSEFSFTTLLTKGEVIAATVKMRAECHKVLKMSLFNTHFSKATKPDEFDQSQVQAGEQVSNYLKDTWSTGVRNAIRNSFKDIGKGWFHLQETNRETYEFSKLRRFNTLTRFVMEDTLRYLLEGLRKFREFLKSCTAYKVAVNGSNDVEVCYYDGDSVTLRRYPLFLVELVVTKEEQFAYSSDPEEIPGKMVSVVDHAISCVGCLRPFVRPVAKGIPQLEPSIMDKMFWAHIPLLNTPHPMEPHIVGIRDEIRGMWEAPVRIAQDYLRHFEHFLPFVSLDIDAYVEDLKTRGLELSLEELTAEIDTGMRNLEALQSGMPVTMNLGWLSVNFSKVRDQLVGKLESLVSKLKALLSAIPMNLMESVSAQYVEIEKALAVSRETIEDVDRQRMYIANLPNKIKDIAAEIEGAQPWYDALKSYHFLLPNDVAKKKLKAESWHLDVSRLAEEAEQAMVDEENKYQTEMLAEQEGFAESLNDISNMVAKFEGFVDLGNLDYVVKEAKLIQEKLKQADKDSEVFNAREAIFGLPTTDYSRIKKISDTFDPFLQFWSCASTWKV</sequence>
<comment type="caution">
    <text evidence="1">The sequence shown here is derived from an EMBL/GenBank/DDBJ whole genome shotgun (WGS) entry which is preliminary data.</text>
</comment>
<accession>A0A8S1IUU9</accession>
<dbReference type="AlphaFoldDB" id="A0A8S1IUU9"/>
<keyword evidence="2" id="KW-1185">Reference proteome</keyword>
<dbReference type="InterPro" id="IPR026983">
    <property type="entry name" value="DHC"/>
</dbReference>
<name>A0A8S1IUU9_9CHLO</name>
<dbReference type="GO" id="GO:0051959">
    <property type="term" value="F:dynein light intermediate chain binding"/>
    <property type="evidence" value="ECO:0007669"/>
    <property type="project" value="InterPro"/>
</dbReference>
<dbReference type="PANTHER" id="PTHR45703">
    <property type="entry name" value="DYNEIN HEAVY CHAIN"/>
    <property type="match status" value="1"/>
</dbReference>
<reference evidence="1" key="1">
    <citation type="submission" date="2020-12" db="EMBL/GenBank/DDBJ databases">
        <authorList>
            <person name="Iha C."/>
        </authorList>
    </citation>
    <scope>NUCLEOTIDE SEQUENCE</scope>
</reference>
<dbReference type="OrthoDB" id="538982at2759"/>
<organism evidence="1 2">
    <name type="scientific">Ostreobium quekettii</name>
    <dbReference type="NCBI Taxonomy" id="121088"/>
    <lineage>
        <taxon>Eukaryota</taxon>
        <taxon>Viridiplantae</taxon>
        <taxon>Chlorophyta</taxon>
        <taxon>core chlorophytes</taxon>
        <taxon>Ulvophyceae</taxon>
        <taxon>TCBD clade</taxon>
        <taxon>Bryopsidales</taxon>
        <taxon>Ostreobineae</taxon>
        <taxon>Ostreobiaceae</taxon>
        <taxon>Ostreobium</taxon>
    </lineage>
</organism>
<dbReference type="PANTHER" id="PTHR45703:SF28">
    <property type="entry name" value="DYNEINS HEAVY CHAIN"/>
    <property type="match status" value="1"/>
</dbReference>
<dbReference type="Proteomes" id="UP000708148">
    <property type="component" value="Unassembled WGS sequence"/>
</dbReference>
<dbReference type="GO" id="GO:0007018">
    <property type="term" value="P:microtubule-based movement"/>
    <property type="evidence" value="ECO:0007669"/>
    <property type="project" value="InterPro"/>
</dbReference>
<protein>
    <recommendedName>
        <fullName evidence="3">Dynein heavy chain</fullName>
    </recommendedName>
</protein>
<evidence type="ECO:0000313" key="1">
    <source>
        <dbReference type="EMBL" id="CAD7698712.1"/>
    </source>
</evidence>